<dbReference type="EMBL" id="LAZR01025624">
    <property type="protein sequence ID" value="KKL71337.1"/>
    <property type="molecule type" value="Genomic_DNA"/>
</dbReference>
<dbReference type="InterPro" id="IPR019734">
    <property type="entry name" value="TPR_rpt"/>
</dbReference>
<comment type="caution">
    <text evidence="2">The sequence shown here is derived from an EMBL/GenBank/DDBJ whole genome shotgun (WGS) entry which is preliminary data.</text>
</comment>
<evidence type="ECO:0000313" key="2">
    <source>
        <dbReference type="EMBL" id="KKL71337.1"/>
    </source>
</evidence>
<dbReference type="Gene3D" id="1.25.40.10">
    <property type="entry name" value="Tetratricopeptide repeat domain"/>
    <property type="match status" value="2"/>
</dbReference>
<sequence length="238" mass="27703">MSKVRGKTEHIDIFSKISKHIELFIIKYLKVIVISVSVVVVALALYFSIERVYSKKEEKADNTFGKVYLVYKGIINEKEEETGEGEIAEKLMELNEDFKIVLNDYPNSKAAMKSAYLIGNSLFNSGKYEEAIAFYKKGYSKKGRKYYISLLCLINEASSYEQLENYEKAEQVYKKILSEFSEDFIIPFTLYNLGQIHEKQNKLQNATEQYSAIVSEYDWSSWKQFAEKKLLLIKNFQL</sequence>
<dbReference type="SUPFAM" id="SSF48452">
    <property type="entry name" value="TPR-like"/>
    <property type="match status" value="1"/>
</dbReference>
<proteinExistence type="predicted"/>
<keyword evidence="1" id="KW-1133">Transmembrane helix</keyword>
<protein>
    <submittedName>
        <fullName evidence="2">Uncharacterized protein</fullName>
    </submittedName>
</protein>
<keyword evidence="1" id="KW-0472">Membrane</keyword>
<organism evidence="2">
    <name type="scientific">marine sediment metagenome</name>
    <dbReference type="NCBI Taxonomy" id="412755"/>
    <lineage>
        <taxon>unclassified sequences</taxon>
        <taxon>metagenomes</taxon>
        <taxon>ecological metagenomes</taxon>
    </lineage>
</organism>
<dbReference type="SMART" id="SM00028">
    <property type="entry name" value="TPR"/>
    <property type="match status" value="3"/>
</dbReference>
<keyword evidence="1" id="KW-0812">Transmembrane</keyword>
<reference evidence="2" key="1">
    <citation type="journal article" date="2015" name="Nature">
        <title>Complex archaea that bridge the gap between prokaryotes and eukaryotes.</title>
        <authorList>
            <person name="Spang A."/>
            <person name="Saw J.H."/>
            <person name="Jorgensen S.L."/>
            <person name="Zaremba-Niedzwiedzka K."/>
            <person name="Martijn J."/>
            <person name="Lind A.E."/>
            <person name="van Eijk R."/>
            <person name="Schleper C."/>
            <person name="Guy L."/>
            <person name="Ettema T.J."/>
        </authorList>
    </citation>
    <scope>NUCLEOTIDE SEQUENCE</scope>
</reference>
<feature type="transmembrane region" description="Helical" evidence="1">
    <location>
        <begin position="28"/>
        <end position="49"/>
    </location>
</feature>
<evidence type="ECO:0000256" key="1">
    <source>
        <dbReference type="SAM" id="Phobius"/>
    </source>
</evidence>
<dbReference type="Pfam" id="PF13181">
    <property type="entry name" value="TPR_8"/>
    <property type="match status" value="2"/>
</dbReference>
<accession>A0A0F9H831</accession>
<name>A0A0F9H831_9ZZZZ</name>
<dbReference type="AlphaFoldDB" id="A0A0F9H831"/>
<dbReference type="InterPro" id="IPR011990">
    <property type="entry name" value="TPR-like_helical_dom_sf"/>
</dbReference>
<gene>
    <name evidence="2" type="ORF">LCGC14_2095920</name>
</gene>